<keyword evidence="2 6" id="KW-0547">Nucleotide-binding</keyword>
<comment type="pathway">
    <text evidence="6">Cofactor biosynthesis; coenzyme A biosynthesis.</text>
</comment>
<dbReference type="InterPro" id="IPR007164">
    <property type="entry name" value="GTP-dep_dephospho-CoA_kin"/>
</dbReference>
<evidence type="ECO:0000256" key="4">
    <source>
        <dbReference type="ARBA" id="ARBA00022993"/>
    </source>
</evidence>
<evidence type="ECO:0000313" key="7">
    <source>
        <dbReference type="EMBL" id="RAO78735.1"/>
    </source>
</evidence>
<feature type="binding site" evidence="6">
    <location>
        <position position="58"/>
    </location>
    <ligand>
        <name>GTP</name>
        <dbReference type="ChEBI" id="CHEBI:37565"/>
    </ligand>
</feature>
<evidence type="ECO:0000313" key="8">
    <source>
        <dbReference type="Proteomes" id="UP000249782"/>
    </source>
</evidence>
<reference evidence="7 8" key="1">
    <citation type="submission" date="2018-06" db="EMBL/GenBank/DDBJ databases">
        <title>Draft genome sequence of hyperthermophilic methanogen Methanothermobacter tenebrarum sp. MCM-B 1447.</title>
        <authorList>
            <person name="Pore S.D."/>
            <person name="Dagar S."/>
            <person name="Dhakephalkar P.K."/>
        </authorList>
    </citation>
    <scope>NUCLEOTIDE SEQUENCE [LARGE SCALE GENOMIC DNA]</scope>
    <source>
        <strain evidence="7 8">MCM B 1447</strain>
    </source>
</reference>
<feature type="binding site" evidence="6">
    <location>
        <position position="39"/>
    </location>
    <ligand>
        <name>GTP</name>
        <dbReference type="ChEBI" id="CHEBI:37565"/>
    </ligand>
</feature>
<accession>A0A328PFY8</accession>
<dbReference type="GO" id="GO:0005525">
    <property type="term" value="F:GTP binding"/>
    <property type="evidence" value="ECO:0007669"/>
    <property type="project" value="UniProtKB-UniRule"/>
</dbReference>
<evidence type="ECO:0000256" key="6">
    <source>
        <dbReference type="HAMAP-Rule" id="MF_00590"/>
    </source>
</evidence>
<gene>
    <name evidence="7" type="ORF">DPC56_06410</name>
</gene>
<dbReference type="GO" id="GO:0016301">
    <property type="term" value="F:kinase activity"/>
    <property type="evidence" value="ECO:0007669"/>
    <property type="project" value="UniProtKB-UniRule"/>
</dbReference>
<organism evidence="7 8">
    <name type="scientific">Methanothermobacter tenebrarum</name>
    <dbReference type="NCBI Taxonomy" id="680118"/>
    <lineage>
        <taxon>Archaea</taxon>
        <taxon>Methanobacteriati</taxon>
        <taxon>Methanobacteriota</taxon>
        <taxon>Methanomada group</taxon>
        <taxon>Methanobacteria</taxon>
        <taxon>Methanobacteriales</taxon>
        <taxon>Methanobacteriaceae</taxon>
        <taxon>Methanothermobacter</taxon>
    </lineage>
</organism>
<comment type="caution">
    <text evidence="6">Lacks conserved residue(s) required for the propagation of feature annotation.</text>
</comment>
<evidence type="ECO:0000256" key="1">
    <source>
        <dbReference type="ARBA" id="ARBA00022679"/>
    </source>
</evidence>
<comment type="similarity">
    <text evidence="6">Belongs to the GTP-dependent DPCK family.</text>
</comment>
<keyword evidence="1 6" id="KW-0808">Transferase</keyword>
<dbReference type="EC" id="2.7.1.237" evidence="6"/>
<keyword evidence="3 6" id="KW-0418">Kinase</keyword>
<evidence type="ECO:0000256" key="5">
    <source>
        <dbReference type="ARBA" id="ARBA00023134"/>
    </source>
</evidence>
<keyword evidence="4 6" id="KW-0173">Coenzyme A biosynthesis</keyword>
<dbReference type="EMBL" id="QLOE01000008">
    <property type="protein sequence ID" value="RAO78735.1"/>
    <property type="molecule type" value="Genomic_DNA"/>
</dbReference>
<proteinExistence type="inferred from homology"/>
<comment type="function">
    <text evidence="6">Catalyzes the GTP-dependent phosphorylation of the 3'-hydroxyl group of dephosphocoenzyme A to form coenzyme A (CoA).</text>
</comment>
<dbReference type="Pfam" id="PF04019">
    <property type="entry name" value="DUF359"/>
    <property type="match status" value="1"/>
</dbReference>
<evidence type="ECO:0000256" key="2">
    <source>
        <dbReference type="ARBA" id="ARBA00022741"/>
    </source>
</evidence>
<evidence type="ECO:0000256" key="3">
    <source>
        <dbReference type="ARBA" id="ARBA00022777"/>
    </source>
</evidence>
<dbReference type="Proteomes" id="UP000249782">
    <property type="component" value="Unassembled WGS sequence"/>
</dbReference>
<keyword evidence="8" id="KW-1185">Reference proteome</keyword>
<dbReference type="HAMAP" id="MF_00590">
    <property type="entry name" value="Dephospho_CoA_kinase_GTP_dep"/>
    <property type="match status" value="1"/>
</dbReference>
<dbReference type="RefSeq" id="WP_112094252.1">
    <property type="nucleotide sequence ID" value="NZ_QLOE01000008.1"/>
</dbReference>
<feature type="binding site" evidence="6">
    <location>
        <position position="40"/>
    </location>
    <ligand>
        <name>GTP</name>
        <dbReference type="ChEBI" id="CHEBI:37565"/>
    </ligand>
</feature>
<dbReference type="AlphaFoldDB" id="A0A328PFY8"/>
<sequence length="169" mass="19005">MLILPRRLRRKLKEPLGRLYPSPMEAPIPEGAFIISVGDVTTHRLLQAGLKPRLAIIDNRVQRKASNYKIRYDAKILKCENPPGTITDELWTTIKKAIKSGDNFLIIVDGEEDLAVLPSIILAPADAIILYGQPNEGVVLIKAEKMKQKAENIIREFKEVRADGDQNNR</sequence>
<feature type="binding site" evidence="6">
    <location>
        <position position="112"/>
    </location>
    <ligand>
        <name>GTP</name>
        <dbReference type="ChEBI" id="CHEBI:37565"/>
    </ligand>
</feature>
<name>A0A328PFY8_9EURY</name>
<dbReference type="PIRSF" id="PIRSF006533">
    <property type="entry name" value="UCP006533"/>
    <property type="match status" value="1"/>
</dbReference>
<dbReference type="PANTHER" id="PTHR40732">
    <property type="entry name" value="UPF0218 PROTEIN TK1697"/>
    <property type="match status" value="1"/>
</dbReference>
<protein>
    <recommendedName>
        <fullName evidence="6">GTP-dependent dephospho-CoA kinase</fullName>
        <ecNumber evidence="6">2.7.1.237</ecNumber>
    </recommendedName>
    <alternativeName>
        <fullName evidence="6">Dephospho-coenzyme A kinase</fullName>
        <shortName evidence="6">DPCK</shortName>
    </alternativeName>
</protein>
<keyword evidence="5 6" id="KW-0342">GTP-binding</keyword>
<dbReference type="UniPathway" id="UPA00241"/>
<comment type="caution">
    <text evidence="7">The sequence shown here is derived from an EMBL/GenBank/DDBJ whole genome shotgun (WGS) entry which is preliminary data.</text>
</comment>
<comment type="catalytic activity">
    <reaction evidence="6">
        <text>3'-dephospho-CoA + GTP = GDP + CoA + H(+)</text>
        <dbReference type="Rhea" id="RHEA:61156"/>
        <dbReference type="ChEBI" id="CHEBI:15378"/>
        <dbReference type="ChEBI" id="CHEBI:37565"/>
        <dbReference type="ChEBI" id="CHEBI:57287"/>
        <dbReference type="ChEBI" id="CHEBI:57328"/>
        <dbReference type="ChEBI" id="CHEBI:58189"/>
        <dbReference type="EC" id="2.7.1.237"/>
    </reaction>
</comment>
<dbReference type="PANTHER" id="PTHR40732:SF1">
    <property type="entry name" value="GTP-DEPENDENT DEPHOSPHO-COA KINASE"/>
    <property type="match status" value="1"/>
</dbReference>
<dbReference type="GO" id="GO:0015937">
    <property type="term" value="P:coenzyme A biosynthetic process"/>
    <property type="evidence" value="ECO:0007669"/>
    <property type="project" value="UniProtKB-UniRule"/>
</dbReference>